<keyword evidence="5" id="KW-0444">Lipid biosynthesis</keyword>
<protein>
    <recommendedName>
        <fullName evidence="3">mevalonate kinase</fullName>
        <ecNumber evidence="3">2.7.1.36</ecNumber>
    </recommendedName>
</protein>
<dbReference type="SUPFAM" id="SSF54211">
    <property type="entry name" value="Ribosomal protein S5 domain 2-like"/>
    <property type="match status" value="1"/>
</dbReference>
<evidence type="ECO:0000313" key="15">
    <source>
        <dbReference type="Proteomes" id="UP000176191"/>
    </source>
</evidence>
<evidence type="ECO:0000256" key="1">
    <source>
        <dbReference type="ARBA" id="ARBA00004496"/>
    </source>
</evidence>
<comment type="similarity">
    <text evidence="2">Belongs to the GHMP kinase family. Mevalonate kinase subfamily.</text>
</comment>
<evidence type="ECO:0000256" key="5">
    <source>
        <dbReference type="ARBA" id="ARBA00022516"/>
    </source>
</evidence>
<gene>
    <name evidence="14" type="ORF">A2228_02665</name>
</gene>
<dbReference type="GO" id="GO:0005524">
    <property type="term" value="F:ATP binding"/>
    <property type="evidence" value="ECO:0007669"/>
    <property type="project" value="UniProtKB-KW"/>
</dbReference>
<evidence type="ECO:0000256" key="2">
    <source>
        <dbReference type="ARBA" id="ARBA00006495"/>
    </source>
</evidence>
<keyword evidence="4" id="KW-0963">Cytoplasm</keyword>
<evidence type="ECO:0000256" key="4">
    <source>
        <dbReference type="ARBA" id="ARBA00022490"/>
    </source>
</evidence>
<evidence type="ECO:0000256" key="12">
    <source>
        <dbReference type="ARBA" id="ARBA00029438"/>
    </source>
</evidence>
<dbReference type="Proteomes" id="UP000176191">
    <property type="component" value="Unassembled WGS sequence"/>
</dbReference>
<evidence type="ECO:0000256" key="10">
    <source>
        <dbReference type="ARBA" id="ARBA00022842"/>
    </source>
</evidence>
<evidence type="ECO:0000259" key="13">
    <source>
        <dbReference type="Pfam" id="PF00288"/>
    </source>
</evidence>
<dbReference type="Gene3D" id="3.30.70.890">
    <property type="entry name" value="GHMP kinase, C-terminal domain"/>
    <property type="match status" value="1"/>
</dbReference>
<dbReference type="GO" id="GO:0019287">
    <property type="term" value="P:isopentenyl diphosphate biosynthetic process, mevalonate pathway"/>
    <property type="evidence" value="ECO:0007669"/>
    <property type="project" value="UniProtKB-UniPathway"/>
</dbReference>
<accession>A0A1F5F436</accession>
<dbReference type="InterPro" id="IPR006205">
    <property type="entry name" value="Mev_gal_kin"/>
</dbReference>
<dbReference type="AlphaFoldDB" id="A0A1F5F436"/>
<dbReference type="Pfam" id="PF00288">
    <property type="entry name" value="GHMP_kinases_N"/>
    <property type="match status" value="1"/>
</dbReference>
<comment type="pathway">
    <text evidence="12">Isoprenoid biosynthesis; isopentenyl diphosphate biosynthesis via mevalonate pathway; isopentenyl diphosphate from (R)-mevalonate: step 1/3.</text>
</comment>
<comment type="caution">
    <text evidence="14">The sequence shown here is derived from an EMBL/GenBank/DDBJ whole genome shotgun (WGS) entry which is preliminary data.</text>
</comment>
<evidence type="ECO:0000256" key="11">
    <source>
        <dbReference type="ARBA" id="ARBA00023098"/>
    </source>
</evidence>
<sequence>MKTFGKVILAGEHAVVYGEMALVAQISLGVKVEVVVGKKETDLLIRKAVELAGGKDKVGVKITSEIPIGSGLGSSAAVAAAIIKQVRNYFRKPIGEDELFEYTMECERIAHGNPSGIDSASVVYGGLITFVKGKPIEKLKIKNKLKLLLVNSGKPGETTREMVELVAQQRGKEKNIREIGKIAREIRDKLAKGEEIGQLINKNGYLLEKLGVVGKKAITLANKLREMGAAVKITGAGGVKTGSGMMMVIHPNLEKIGSVLRDEKIDYWPITIGAT</sequence>
<evidence type="ECO:0000256" key="6">
    <source>
        <dbReference type="ARBA" id="ARBA00022679"/>
    </source>
</evidence>
<evidence type="ECO:0000256" key="7">
    <source>
        <dbReference type="ARBA" id="ARBA00022741"/>
    </source>
</evidence>
<dbReference type="GO" id="GO:0005829">
    <property type="term" value="C:cytosol"/>
    <property type="evidence" value="ECO:0007669"/>
    <property type="project" value="TreeGrafter"/>
</dbReference>
<keyword evidence="9" id="KW-0067">ATP-binding</keyword>
<evidence type="ECO:0000256" key="9">
    <source>
        <dbReference type="ARBA" id="ARBA00022840"/>
    </source>
</evidence>
<keyword evidence="6" id="KW-0808">Transferase</keyword>
<evidence type="ECO:0000256" key="8">
    <source>
        <dbReference type="ARBA" id="ARBA00022777"/>
    </source>
</evidence>
<name>A0A1F5F436_9BACT</name>
<evidence type="ECO:0000256" key="3">
    <source>
        <dbReference type="ARBA" id="ARBA00012103"/>
    </source>
</evidence>
<keyword evidence="11" id="KW-0443">Lipid metabolism</keyword>
<dbReference type="InterPro" id="IPR020568">
    <property type="entry name" value="Ribosomal_Su5_D2-typ_SF"/>
</dbReference>
<dbReference type="PANTHER" id="PTHR43290:SF2">
    <property type="entry name" value="MEVALONATE KINASE"/>
    <property type="match status" value="1"/>
</dbReference>
<proteinExistence type="inferred from homology"/>
<comment type="subcellular location">
    <subcellularLocation>
        <location evidence="1">Cytoplasm</location>
    </subcellularLocation>
</comment>
<dbReference type="PANTHER" id="PTHR43290">
    <property type="entry name" value="MEVALONATE KINASE"/>
    <property type="match status" value="1"/>
</dbReference>
<evidence type="ECO:0000313" key="14">
    <source>
        <dbReference type="EMBL" id="OGD74392.1"/>
    </source>
</evidence>
<feature type="domain" description="GHMP kinase N-terminal" evidence="13">
    <location>
        <begin position="48"/>
        <end position="126"/>
    </location>
</feature>
<dbReference type="InterPro" id="IPR006203">
    <property type="entry name" value="GHMP_knse_ATP-bd_CS"/>
</dbReference>
<dbReference type="Gene3D" id="3.30.230.10">
    <property type="match status" value="1"/>
</dbReference>
<dbReference type="UniPathway" id="UPA00057">
    <property type="reaction ID" value="UER00098"/>
</dbReference>
<dbReference type="InterPro" id="IPR036554">
    <property type="entry name" value="GHMP_kinase_C_sf"/>
</dbReference>
<dbReference type="EC" id="2.7.1.36" evidence="3"/>
<keyword evidence="10" id="KW-0460">Magnesium</keyword>
<dbReference type="InterPro" id="IPR014721">
    <property type="entry name" value="Ribsml_uS5_D2-typ_fold_subgr"/>
</dbReference>
<organism evidence="14 15">
    <name type="scientific">Candidatus Collierbacteria bacterium RIFOXYA2_FULL_46_10</name>
    <dbReference type="NCBI Taxonomy" id="1817726"/>
    <lineage>
        <taxon>Bacteria</taxon>
        <taxon>Candidatus Collieribacteriota</taxon>
    </lineage>
</organism>
<keyword evidence="7" id="KW-0547">Nucleotide-binding</keyword>
<keyword evidence="8" id="KW-0418">Kinase</keyword>
<dbReference type="EMBL" id="MFAK01000036">
    <property type="protein sequence ID" value="OGD74392.1"/>
    <property type="molecule type" value="Genomic_DNA"/>
</dbReference>
<dbReference type="SUPFAM" id="SSF55060">
    <property type="entry name" value="GHMP Kinase, C-terminal domain"/>
    <property type="match status" value="1"/>
</dbReference>
<dbReference type="InterPro" id="IPR006204">
    <property type="entry name" value="GHMP_kinase_N_dom"/>
</dbReference>
<reference evidence="14 15" key="1">
    <citation type="journal article" date="2016" name="Nat. Commun.">
        <title>Thousands of microbial genomes shed light on interconnected biogeochemical processes in an aquifer system.</title>
        <authorList>
            <person name="Anantharaman K."/>
            <person name="Brown C.T."/>
            <person name="Hug L.A."/>
            <person name="Sharon I."/>
            <person name="Castelle C.J."/>
            <person name="Probst A.J."/>
            <person name="Thomas B.C."/>
            <person name="Singh A."/>
            <person name="Wilkins M.J."/>
            <person name="Karaoz U."/>
            <person name="Brodie E.L."/>
            <person name="Williams K.H."/>
            <person name="Hubbard S.S."/>
            <person name="Banfield J.F."/>
        </authorList>
    </citation>
    <scope>NUCLEOTIDE SEQUENCE [LARGE SCALE GENOMIC DNA]</scope>
</reference>
<dbReference type="PROSITE" id="PS00627">
    <property type="entry name" value="GHMP_KINASES_ATP"/>
    <property type="match status" value="1"/>
</dbReference>
<dbReference type="GO" id="GO:0004496">
    <property type="term" value="F:mevalonate kinase activity"/>
    <property type="evidence" value="ECO:0007669"/>
    <property type="project" value="UniProtKB-EC"/>
</dbReference>